<dbReference type="SMART" id="SM00267">
    <property type="entry name" value="GGDEF"/>
    <property type="match status" value="1"/>
</dbReference>
<evidence type="ECO:0000313" key="4">
    <source>
        <dbReference type="EMBL" id="MVQ49361.1"/>
    </source>
</evidence>
<dbReference type="SMART" id="SM00052">
    <property type="entry name" value="EAL"/>
    <property type="match status" value="1"/>
</dbReference>
<dbReference type="Gene3D" id="3.20.20.450">
    <property type="entry name" value="EAL domain"/>
    <property type="match status" value="1"/>
</dbReference>
<dbReference type="Gene3D" id="3.30.70.270">
    <property type="match status" value="1"/>
</dbReference>
<dbReference type="InterPro" id="IPR000160">
    <property type="entry name" value="GGDEF_dom"/>
</dbReference>
<feature type="domain" description="EAL" evidence="2">
    <location>
        <begin position="240"/>
        <end position="493"/>
    </location>
</feature>
<keyword evidence="1" id="KW-0472">Membrane</keyword>
<dbReference type="InterPro" id="IPR001633">
    <property type="entry name" value="EAL_dom"/>
</dbReference>
<name>A0A6L6XPV0_9ACTN</name>
<dbReference type="Pfam" id="PF00990">
    <property type="entry name" value="GGDEF"/>
    <property type="match status" value="1"/>
</dbReference>
<dbReference type="PROSITE" id="PS50883">
    <property type="entry name" value="EAL"/>
    <property type="match status" value="1"/>
</dbReference>
<gene>
    <name evidence="4" type="ORF">GON03_09215</name>
</gene>
<dbReference type="AlphaFoldDB" id="A0A6L6XPV0"/>
<evidence type="ECO:0000259" key="3">
    <source>
        <dbReference type="PROSITE" id="PS50887"/>
    </source>
</evidence>
<dbReference type="EMBL" id="WSEK01000004">
    <property type="protein sequence ID" value="MVQ49361.1"/>
    <property type="molecule type" value="Genomic_DNA"/>
</dbReference>
<dbReference type="CDD" id="cd01948">
    <property type="entry name" value="EAL"/>
    <property type="match status" value="1"/>
</dbReference>
<dbReference type="SUPFAM" id="SSF55073">
    <property type="entry name" value="Nucleotide cyclase"/>
    <property type="match status" value="1"/>
</dbReference>
<protein>
    <submittedName>
        <fullName evidence="4">EAL domain-containing protein</fullName>
    </submittedName>
</protein>
<feature type="transmembrane region" description="Helical" evidence="1">
    <location>
        <begin position="13"/>
        <end position="32"/>
    </location>
</feature>
<dbReference type="PROSITE" id="PS50887">
    <property type="entry name" value="GGDEF"/>
    <property type="match status" value="1"/>
</dbReference>
<dbReference type="PANTHER" id="PTHR44757">
    <property type="entry name" value="DIGUANYLATE CYCLASE DGCP"/>
    <property type="match status" value="1"/>
</dbReference>
<accession>A0A6L6XPV0</accession>
<keyword evidence="1" id="KW-1133">Transmembrane helix</keyword>
<dbReference type="CDD" id="cd01949">
    <property type="entry name" value="GGDEF"/>
    <property type="match status" value="1"/>
</dbReference>
<keyword evidence="5" id="KW-1185">Reference proteome</keyword>
<organism evidence="4 5">
    <name type="scientific">Nocardioides agri</name>
    <dbReference type="NCBI Taxonomy" id="2682843"/>
    <lineage>
        <taxon>Bacteria</taxon>
        <taxon>Bacillati</taxon>
        <taxon>Actinomycetota</taxon>
        <taxon>Actinomycetes</taxon>
        <taxon>Propionibacteriales</taxon>
        <taxon>Nocardioidaceae</taxon>
        <taxon>Nocardioides</taxon>
    </lineage>
</organism>
<dbReference type="Proteomes" id="UP000473525">
    <property type="component" value="Unassembled WGS sequence"/>
</dbReference>
<dbReference type="SUPFAM" id="SSF141868">
    <property type="entry name" value="EAL domain-like"/>
    <property type="match status" value="1"/>
</dbReference>
<dbReference type="InterPro" id="IPR029787">
    <property type="entry name" value="Nucleotide_cyclase"/>
</dbReference>
<dbReference type="InterPro" id="IPR035919">
    <property type="entry name" value="EAL_sf"/>
</dbReference>
<dbReference type="PANTHER" id="PTHR44757:SF2">
    <property type="entry name" value="BIOFILM ARCHITECTURE MAINTENANCE PROTEIN MBAA"/>
    <property type="match status" value="1"/>
</dbReference>
<evidence type="ECO:0000313" key="5">
    <source>
        <dbReference type="Proteomes" id="UP000473525"/>
    </source>
</evidence>
<sequence length="502" mass="53859">MAGPVAPLLGWDFGAVLTVGLVALVLGAFLAGRRSRPMTSGHSTSTPPRDTALRRLLARRSLTKAGPLDPTVDSLTGLGHRVVLEERAPDLLSAAKRRGQVAAVLLLDADGFKALNDGLGHHAGDRILAETGSRIRACLRPGEIGVRLGGDEFAMMLGPLEDDNALDDRVHELLGYLATPVLVDDLRVSVGISVGSAISGPDGRTLEELLRAADQAMYAAKAAGTGQWRRSEGPDAHTDQQRLSEQLRGALDRSELVLHYQPQVQGWTGAVTGFEALIRWDHPDLGLLLPAQFLPLAERTGLIGPITLFALDHALEDHARLARMVPNCTVSVNVSARSMMGEGLLRDLERLLSRRGVPPGDLVLEITEPTPRPTPEVVALLDGIRRLGCRVSVHGFGSASSSLTGLWQYPALGEIKIDPSIIHSLSTDPETERLVRAMISGAHSLGMRVVAEGVETLAVAQRLRRLGCDGLQGHWIGEPASLTALQRWLEAWPSLRAHRLGT</sequence>
<feature type="domain" description="GGDEF" evidence="3">
    <location>
        <begin position="100"/>
        <end position="233"/>
    </location>
</feature>
<dbReference type="InterPro" id="IPR052155">
    <property type="entry name" value="Biofilm_reg_signaling"/>
</dbReference>
<evidence type="ECO:0000259" key="2">
    <source>
        <dbReference type="PROSITE" id="PS50883"/>
    </source>
</evidence>
<proteinExistence type="predicted"/>
<keyword evidence="1" id="KW-0812">Transmembrane</keyword>
<reference evidence="4 5" key="1">
    <citation type="submission" date="2019-12" db="EMBL/GenBank/DDBJ databases">
        <authorList>
            <person name="Huq M.A."/>
        </authorList>
    </citation>
    <scope>NUCLEOTIDE SEQUENCE [LARGE SCALE GENOMIC DNA]</scope>
    <source>
        <strain evidence="4 5">MAH-18</strain>
    </source>
</reference>
<dbReference type="NCBIfam" id="TIGR00254">
    <property type="entry name" value="GGDEF"/>
    <property type="match status" value="1"/>
</dbReference>
<comment type="caution">
    <text evidence="4">The sequence shown here is derived from an EMBL/GenBank/DDBJ whole genome shotgun (WGS) entry which is preliminary data.</text>
</comment>
<dbReference type="Pfam" id="PF00563">
    <property type="entry name" value="EAL"/>
    <property type="match status" value="1"/>
</dbReference>
<evidence type="ECO:0000256" key="1">
    <source>
        <dbReference type="SAM" id="Phobius"/>
    </source>
</evidence>
<dbReference type="InterPro" id="IPR043128">
    <property type="entry name" value="Rev_trsase/Diguanyl_cyclase"/>
</dbReference>